<proteinExistence type="predicted"/>
<feature type="region of interest" description="Disordered" evidence="1">
    <location>
        <begin position="195"/>
        <end position="252"/>
    </location>
</feature>
<dbReference type="OrthoDB" id="5832592at2759"/>
<feature type="compositionally biased region" description="Low complexity" evidence="1">
    <location>
        <begin position="62"/>
        <end position="74"/>
    </location>
</feature>
<evidence type="ECO:0000256" key="1">
    <source>
        <dbReference type="SAM" id="MobiDB-lite"/>
    </source>
</evidence>
<organism evidence="2 3">
    <name type="scientific">Dictyocaulus viviparus</name>
    <name type="common">Bovine lungworm</name>
    <dbReference type="NCBI Taxonomy" id="29172"/>
    <lineage>
        <taxon>Eukaryota</taxon>
        <taxon>Metazoa</taxon>
        <taxon>Ecdysozoa</taxon>
        <taxon>Nematoda</taxon>
        <taxon>Chromadorea</taxon>
        <taxon>Rhabditida</taxon>
        <taxon>Rhabditina</taxon>
        <taxon>Rhabditomorpha</taxon>
        <taxon>Strongyloidea</taxon>
        <taxon>Metastrongylidae</taxon>
        <taxon>Dictyocaulus</taxon>
    </lineage>
</organism>
<evidence type="ECO:0000313" key="2">
    <source>
        <dbReference type="EMBL" id="KJH48581.1"/>
    </source>
</evidence>
<feature type="region of interest" description="Disordered" evidence="1">
    <location>
        <begin position="1"/>
        <end position="79"/>
    </location>
</feature>
<reference evidence="2 3" key="1">
    <citation type="submission" date="2013-11" db="EMBL/GenBank/DDBJ databases">
        <title>Draft genome of the bovine lungworm Dictyocaulus viviparus.</title>
        <authorList>
            <person name="Mitreva M."/>
        </authorList>
    </citation>
    <scope>NUCLEOTIDE SEQUENCE [LARGE SCALE GENOMIC DNA]</scope>
    <source>
        <strain evidence="2 3">HannoverDv2000</strain>
    </source>
</reference>
<dbReference type="Proteomes" id="UP000053766">
    <property type="component" value="Unassembled WGS sequence"/>
</dbReference>
<protein>
    <submittedName>
        <fullName evidence="2">Uncharacterized protein</fullName>
    </submittedName>
</protein>
<feature type="compositionally biased region" description="Polar residues" evidence="1">
    <location>
        <begin position="1"/>
        <end position="55"/>
    </location>
</feature>
<sequence>MGAEHSMQNRIPGPSQSSENLSLERTNESESATNLGLQLVTTAEQNKQNKNLTRNCDSKPVTSSTQSCYTTSSTPNTEVSVASPYPFREKVKHLPPAIRKEKYEEEIYRLFRSPHPSHLERLAPVKIQIEKADVPQRKRNTVITWNETQLTYDIGKGALIQRAYKRCNRSKADPWRRYGALRKLHEIGGIGCTLPSQNNRAPQKFYRIEPGSDPPPPPPNPPITTVEEYGTPEELITPKRRRNKAQQQRKNQ</sequence>
<name>A0A0D8Y1W0_DICVI</name>
<reference evidence="3" key="2">
    <citation type="journal article" date="2016" name="Sci. Rep.">
        <title>Dictyocaulus viviparus genome, variome and transcriptome elucidate lungworm biology and support future intervention.</title>
        <authorList>
            <person name="McNulty S.N."/>
            <person name="Strube C."/>
            <person name="Rosa B.A."/>
            <person name="Martin J.C."/>
            <person name="Tyagi R."/>
            <person name="Choi Y.J."/>
            <person name="Wang Q."/>
            <person name="Hallsworth Pepin K."/>
            <person name="Zhang X."/>
            <person name="Ozersky P."/>
            <person name="Wilson R.K."/>
            <person name="Sternberg P.W."/>
            <person name="Gasser R.B."/>
            <person name="Mitreva M."/>
        </authorList>
    </citation>
    <scope>NUCLEOTIDE SEQUENCE [LARGE SCALE GENOMIC DNA]</scope>
    <source>
        <strain evidence="3">HannoverDv2000</strain>
    </source>
</reference>
<keyword evidence="3" id="KW-1185">Reference proteome</keyword>
<dbReference type="EMBL" id="KN716263">
    <property type="protein sequence ID" value="KJH48581.1"/>
    <property type="molecule type" value="Genomic_DNA"/>
</dbReference>
<gene>
    <name evidence="2" type="ORF">DICVIV_05325</name>
</gene>
<feature type="compositionally biased region" description="Pro residues" evidence="1">
    <location>
        <begin position="212"/>
        <end position="222"/>
    </location>
</feature>
<dbReference type="AlphaFoldDB" id="A0A0D8Y1W0"/>
<evidence type="ECO:0000313" key="3">
    <source>
        <dbReference type="Proteomes" id="UP000053766"/>
    </source>
</evidence>
<accession>A0A0D8Y1W0</accession>